<feature type="transmembrane region" description="Helical" evidence="1">
    <location>
        <begin position="26"/>
        <end position="44"/>
    </location>
</feature>
<evidence type="ECO:0000313" key="2">
    <source>
        <dbReference type="EMBL" id="TWW09932.1"/>
    </source>
</evidence>
<sequence length="143" mass="15765">MNRSCSSQRIVSGECVTACLSCRRGAVAVVAMVVLLVTSSLLALQVRRVRMQWQQDRQLVVQEQLRILADAALREGERRVRKDSGWSGGSWVVPSGAFHRCESVSLEVRSNGSEITVQVRSPAEPELAAVCRLTRKVSVSNEQ</sequence>
<gene>
    <name evidence="2" type="ORF">E3A20_09390</name>
</gene>
<protein>
    <submittedName>
        <fullName evidence="2">Uncharacterized protein</fullName>
    </submittedName>
</protein>
<keyword evidence="1" id="KW-0472">Membrane</keyword>
<keyword evidence="1" id="KW-0812">Transmembrane</keyword>
<proteinExistence type="predicted"/>
<evidence type="ECO:0000313" key="3">
    <source>
        <dbReference type="Proteomes" id="UP000321083"/>
    </source>
</evidence>
<keyword evidence="3" id="KW-1185">Reference proteome</keyword>
<name>A0A5C6M7F4_9PLAN</name>
<keyword evidence="1" id="KW-1133">Transmembrane helix</keyword>
<dbReference type="EMBL" id="SRHE01000145">
    <property type="protein sequence ID" value="TWW09932.1"/>
    <property type="molecule type" value="Genomic_DNA"/>
</dbReference>
<reference evidence="2 3" key="1">
    <citation type="submission" date="2019-08" db="EMBL/GenBank/DDBJ databases">
        <title>100 year-old enigma solved: identification of Planctomyces bekefii, the type genus and species of the phylum Planctomycetes.</title>
        <authorList>
            <person name="Svetlana D.N."/>
            <person name="Overmann J."/>
        </authorList>
    </citation>
    <scope>NUCLEOTIDE SEQUENCE [LARGE SCALE GENOMIC DNA]</scope>
    <source>
        <strain evidence="2">Phe10_nw2017</strain>
    </source>
</reference>
<dbReference type="AlphaFoldDB" id="A0A5C6M7F4"/>
<comment type="caution">
    <text evidence="2">The sequence shown here is derived from an EMBL/GenBank/DDBJ whole genome shotgun (WGS) entry which is preliminary data.</text>
</comment>
<reference evidence="2 3" key="2">
    <citation type="submission" date="2019-08" db="EMBL/GenBank/DDBJ databases">
        <authorList>
            <person name="Henke P."/>
        </authorList>
    </citation>
    <scope>NUCLEOTIDE SEQUENCE [LARGE SCALE GENOMIC DNA]</scope>
    <source>
        <strain evidence="2">Phe10_nw2017</strain>
    </source>
</reference>
<organism evidence="2 3">
    <name type="scientific">Planctomyces bekefii</name>
    <dbReference type="NCBI Taxonomy" id="1653850"/>
    <lineage>
        <taxon>Bacteria</taxon>
        <taxon>Pseudomonadati</taxon>
        <taxon>Planctomycetota</taxon>
        <taxon>Planctomycetia</taxon>
        <taxon>Planctomycetales</taxon>
        <taxon>Planctomycetaceae</taxon>
        <taxon>Planctomyces</taxon>
    </lineage>
</organism>
<accession>A0A5C6M7F4</accession>
<dbReference type="Proteomes" id="UP000321083">
    <property type="component" value="Unassembled WGS sequence"/>
</dbReference>
<evidence type="ECO:0000256" key="1">
    <source>
        <dbReference type="SAM" id="Phobius"/>
    </source>
</evidence>